<reference evidence="3 4" key="1">
    <citation type="submission" date="2005-12" db="EMBL/GenBank/DDBJ databases">
        <authorList>
            <person name="Moran M.A."/>
            <person name="Ferriera S."/>
            <person name="Johnson J."/>
            <person name="Kravitz S."/>
            <person name="Halpern A."/>
            <person name="Remington K."/>
            <person name="Beeson K."/>
            <person name="Tran B."/>
            <person name="Rogers Y.-H."/>
            <person name="Friedman R."/>
            <person name="Venter J.C."/>
        </authorList>
    </citation>
    <scope>NUCLEOTIDE SEQUENCE [LARGE SCALE GENOMIC DNA]</scope>
    <source>
        <strain evidence="4">ATCC BAA-591 / DSM 15170 / ISM</strain>
    </source>
</reference>
<gene>
    <name evidence="3" type="ORF">ISM_12390</name>
</gene>
<accession>A3SMH2</accession>
<dbReference type="eggNOG" id="COG4731">
    <property type="taxonomic scope" value="Bacteria"/>
</dbReference>
<dbReference type="EMBL" id="AALY01000002">
    <property type="protein sequence ID" value="EAP75662.1"/>
    <property type="molecule type" value="Genomic_DNA"/>
</dbReference>
<comment type="caution">
    <text evidence="3">The sequence shown here is derived from an EMBL/GenBank/DDBJ whole genome shotgun (WGS) entry which is preliminary data.</text>
</comment>
<dbReference type="PANTHER" id="PTHR36919:SF2">
    <property type="entry name" value="BLL6627 PROTEIN"/>
    <property type="match status" value="1"/>
</dbReference>
<dbReference type="Pfam" id="PF09917">
    <property type="entry name" value="DUF2147"/>
    <property type="match status" value="1"/>
</dbReference>
<evidence type="ECO:0000256" key="1">
    <source>
        <dbReference type="SAM" id="SignalP"/>
    </source>
</evidence>
<feature type="signal peptide" evidence="1">
    <location>
        <begin position="1"/>
        <end position="31"/>
    </location>
</feature>
<feature type="domain" description="DUF2147" evidence="2">
    <location>
        <begin position="37"/>
        <end position="132"/>
    </location>
</feature>
<feature type="chain" id="PRO_5002659124" description="DUF2147 domain-containing protein" evidence="1">
    <location>
        <begin position="32"/>
        <end position="141"/>
    </location>
</feature>
<evidence type="ECO:0000259" key="2">
    <source>
        <dbReference type="Pfam" id="PF09917"/>
    </source>
</evidence>
<evidence type="ECO:0000313" key="4">
    <source>
        <dbReference type="Proteomes" id="UP000005954"/>
    </source>
</evidence>
<dbReference type="HOGENOM" id="CLU_108869_1_2_5"/>
<dbReference type="STRING" id="89187.ISM_12390"/>
<dbReference type="PANTHER" id="PTHR36919">
    <property type="entry name" value="BLR1215 PROTEIN"/>
    <property type="match status" value="1"/>
</dbReference>
<dbReference type="AlphaFoldDB" id="A3SMH2"/>
<keyword evidence="1" id="KW-0732">Signal</keyword>
<dbReference type="InterPro" id="IPR019223">
    <property type="entry name" value="DUF2147"/>
</dbReference>
<keyword evidence="4" id="KW-1185">Reference proteome</keyword>
<dbReference type="Proteomes" id="UP000005954">
    <property type="component" value="Unassembled WGS sequence"/>
</dbReference>
<dbReference type="Gene3D" id="2.40.128.520">
    <property type="match status" value="1"/>
</dbReference>
<sequence>MLRPYLREEIDMKRFALAVAAVCLSAGAALAADPLEGYWRTAKDDNGNSGMIHVAPCGAQLCGTLVKAYDANGKEMKSPNIGRKIISETVPKGGGAYTGKVYSPDRGKTYKSKLQMSGKSLKVSGCVLGICRDGGAWVKVK</sequence>
<protein>
    <recommendedName>
        <fullName evidence="2">DUF2147 domain-containing protein</fullName>
    </recommendedName>
</protein>
<proteinExistence type="predicted"/>
<evidence type="ECO:0000313" key="3">
    <source>
        <dbReference type="EMBL" id="EAP75662.1"/>
    </source>
</evidence>
<organism evidence="3 4">
    <name type="scientific">Roseovarius nubinhibens (strain ATCC BAA-591 / DSM 15170 / ISM)</name>
    <dbReference type="NCBI Taxonomy" id="89187"/>
    <lineage>
        <taxon>Bacteria</taxon>
        <taxon>Pseudomonadati</taxon>
        <taxon>Pseudomonadota</taxon>
        <taxon>Alphaproteobacteria</taxon>
        <taxon>Rhodobacterales</taxon>
        <taxon>Roseobacteraceae</taxon>
        <taxon>Roseovarius</taxon>
    </lineage>
</organism>
<name>A3SMH2_ROSNI</name>